<evidence type="ECO:0000313" key="7">
    <source>
        <dbReference type="Proteomes" id="UP001597032"/>
    </source>
</evidence>
<feature type="domain" description="NlpC/P60" evidence="5">
    <location>
        <begin position="244"/>
        <end position="380"/>
    </location>
</feature>
<keyword evidence="2" id="KW-0645">Protease</keyword>
<dbReference type="PROSITE" id="PS51935">
    <property type="entry name" value="NLPC_P60"/>
    <property type="match status" value="1"/>
</dbReference>
<dbReference type="SUPFAM" id="SSF82057">
    <property type="entry name" value="Prokaryotic SH3-related domain"/>
    <property type="match status" value="1"/>
</dbReference>
<name>A0ABW2Z8Z4_9FLAO</name>
<keyword evidence="3" id="KW-0378">Hydrolase</keyword>
<dbReference type="Pfam" id="PF00877">
    <property type="entry name" value="NLPC_P60"/>
    <property type="match status" value="1"/>
</dbReference>
<keyword evidence="4" id="KW-0788">Thiol protease</keyword>
<dbReference type="Gene3D" id="2.30.30.40">
    <property type="entry name" value="SH3 Domains"/>
    <property type="match status" value="2"/>
</dbReference>
<evidence type="ECO:0000256" key="3">
    <source>
        <dbReference type="ARBA" id="ARBA00022801"/>
    </source>
</evidence>
<reference evidence="7" key="1">
    <citation type="journal article" date="2019" name="Int. J. Syst. Evol. Microbiol.">
        <title>The Global Catalogue of Microorganisms (GCM) 10K type strain sequencing project: providing services to taxonomists for standard genome sequencing and annotation.</title>
        <authorList>
            <consortium name="The Broad Institute Genomics Platform"/>
            <consortium name="The Broad Institute Genome Sequencing Center for Infectious Disease"/>
            <person name="Wu L."/>
            <person name="Ma J."/>
        </authorList>
    </citation>
    <scope>NUCLEOTIDE SEQUENCE [LARGE SCALE GENOMIC DNA]</scope>
    <source>
        <strain evidence="7">CCUG 60022</strain>
    </source>
</reference>
<keyword evidence="7" id="KW-1185">Reference proteome</keyword>
<dbReference type="EMBL" id="JBHTIC010000008">
    <property type="protein sequence ID" value="MFD0762426.1"/>
    <property type="molecule type" value="Genomic_DNA"/>
</dbReference>
<comment type="similarity">
    <text evidence="1">Belongs to the peptidase C40 family.</text>
</comment>
<protein>
    <submittedName>
        <fullName evidence="6">NlpC/P60 family protein</fullName>
    </submittedName>
</protein>
<dbReference type="PROSITE" id="PS51257">
    <property type="entry name" value="PROKAR_LIPOPROTEIN"/>
    <property type="match status" value="1"/>
</dbReference>
<evidence type="ECO:0000256" key="4">
    <source>
        <dbReference type="ARBA" id="ARBA00022807"/>
    </source>
</evidence>
<evidence type="ECO:0000256" key="1">
    <source>
        <dbReference type="ARBA" id="ARBA00007074"/>
    </source>
</evidence>
<dbReference type="PANTHER" id="PTHR47053">
    <property type="entry name" value="MUREIN DD-ENDOPEPTIDASE MEPH-RELATED"/>
    <property type="match status" value="1"/>
</dbReference>
<dbReference type="InterPro" id="IPR003646">
    <property type="entry name" value="SH3-like_bac-type"/>
</dbReference>
<dbReference type="PANTHER" id="PTHR47053:SF1">
    <property type="entry name" value="MUREIN DD-ENDOPEPTIDASE MEPH-RELATED"/>
    <property type="match status" value="1"/>
</dbReference>
<dbReference type="InterPro" id="IPR000064">
    <property type="entry name" value="NLP_P60_dom"/>
</dbReference>
<gene>
    <name evidence="6" type="ORF">ACFQZW_10065</name>
</gene>
<dbReference type="RefSeq" id="WP_386782777.1">
    <property type="nucleotide sequence ID" value="NZ_JBHTIC010000008.1"/>
</dbReference>
<evidence type="ECO:0000313" key="6">
    <source>
        <dbReference type="EMBL" id="MFD0762426.1"/>
    </source>
</evidence>
<dbReference type="Pfam" id="PF08239">
    <property type="entry name" value="SH3_3"/>
    <property type="match status" value="1"/>
</dbReference>
<dbReference type="Gene3D" id="3.90.1720.10">
    <property type="entry name" value="endopeptidase domain like (from Nostoc punctiforme)"/>
    <property type="match status" value="1"/>
</dbReference>
<comment type="caution">
    <text evidence="6">The sequence shown here is derived from an EMBL/GenBank/DDBJ whole genome shotgun (WGS) entry which is preliminary data.</text>
</comment>
<evidence type="ECO:0000259" key="5">
    <source>
        <dbReference type="PROSITE" id="PS51935"/>
    </source>
</evidence>
<evidence type="ECO:0000256" key="2">
    <source>
        <dbReference type="ARBA" id="ARBA00022670"/>
    </source>
</evidence>
<proteinExistence type="inferred from homology"/>
<dbReference type="Proteomes" id="UP001597032">
    <property type="component" value="Unassembled WGS sequence"/>
</dbReference>
<dbReference type="InterPro" id="IPR051202">
    <property type="entry name" value="Peptidase_C40"/>
</dbReference>
<dbReference type="InterPro" id="IPR038765">
    <property type="entry name" value="Papain-like_cys_pep_sf"/>
</dbReference>
<accession>A0ABW2Z8Z4</accession>
<dbReference type="SUPFAM" id="SSF54001">
    <property type="entry name" value="Cysteine proteinases"/>
    <property type="match status" value="1"/>
</dbReference>
<sequence length="399" mass="44690">MKIPSTIAAFILVVIIFFSCTTSNNSLINISNFNDSIRQKHVPDKRVAIYEVAIENANNTLILSGETNQPSVLNILLKKLSNETIDFKNEVTILPNSSVGNLKFGVINNSVANIRSNSKHSAELVTQSILGTELNVLKAKGDFYLIQTPDSYIGWVDHGGLTLMDEQEYSNWKTAKKIIFTNTVGTIFQDKDFSIVLSDVVLGAQLKVLDELQNSYKVEFPDKRVGFVEKDASKMYVDWIQALEPSAELIENYARSLLGTPYLWGGTSSKGLDCSGFVKTIYLMNGFVIPRDASQQILAGKTVDENLKFEGLKKGDLMFFGTKATATKKQRVTHVGIWLGNDKMEFIHESQRVKLNSMNRTSENYEQSLEERYLGSKRYLGVQDSLIIDLKLVNESIKL</sequence>
<organism evidence="6 7">
    <name type="scientific">Lutibacter aestuarii</name>
    <dbReference type="NCBI Taxonomy" id="861111"/>
    <lineage>
        <taxon>Bacteria</taxon>
        <taxon>Pseudomonadati</taxon>
        <taxon>Bacteroidota</taxon>
        <taxon>Flavobacteriia</taxon>
        <taxon>Flavobacteriales</taxon>
        <taxon>Flavobacteriaceae</taxon>
        <taxon>Lutibacter</taxon>
    </lineage>
</organism>